<name>A0ABU4DNV4_9DEIO</name>
<gene>
    <name evidence="1" type="ORF">ORD21_02005</name>
</gene>
<evidence type="ECO:0000313" key="1">
    <source>
        <dbReference type="EMBL" id="MDV6373369.1"/>
    </source>
</evidence>
<dbReference type="Proteomes" id="UP001276150">
    <property type="component" value="Unassembled WGS sequence"/>
</dbReference>
<comment type="caution">
    <text evidence="1">The sequence shown here is derived from an EMBL/GenBank/DDBJ whole genome shotgun (WGS) entry which is preliminary data.</text>
</comment>
<protein>
    <submittedName>
        <fullName evidence="1">Uncharacterized protein</fullName>
    </submittedName>
</protein>
<sequence>MLIPILIFIVLPLALIVLAFKIKPLAGQDETRGDALGGMRAAGGMFGSHGLAPDERSVREDTERIRLKLDDVKERP</sequence>
<proteinExistence type="predicted"/>
<organism evidence="1 2">
    <name type="scientific">Deinococcus arenicola</name>
    <dbReference type="NCBI Taxonomy" id="2994950"/>
    <lineage>
        <taxon>Bacteria</taxon>
        <taxon>Thermotogati</taxon>
        <taxon>Deinococcota</taxon>
        <taxon>Deinococci</taxon>
        <taxon>Deinococcales</taxon>
        <taxon>Deinococcaceae</taxon>
        <taxon>Deinococcus</taxon>
    </lineage>
</organism>
<keyword evidence="2" id="KW-1185">Reference proteome</keyword>
<reference evidence="1 2" key="1">
    <citation type="submission" date="2022-11" db="EMBL/GenBank/DDBJ databases">
        <title>Deinococcus ZS9-10, Low Temperature and Draught-tolerating, UV-resistant Bacteria from Continental Antarctica.</title>
        <authorList>
            <person name="Cheng L."/>
        </authorList>
    </citation>
    <scope>NUCLEOTIDE SEQUENCE [LARGE SCALE GENOMIC DNA]</scope>
    <source>
        <strain evidence="1 2">ZS9-10</strain>
    </source>
</reference>
<evidence type="ECO:0000313" key="2">
    <source>
        <dbReference type="Proteomes" id="UP001276150"/>
    </source>
</evidence>
<dbReference type="EMBL" id="JAPMIV010000002">
    <property type="protein sequence ID" value="MDV6373369.1"/>
    <property type="molecule type" value="Genomic_DNA"/>
</dbReference>
<accession>A0ABU4DNV4</accession>
<dbReference type="RefSeq" id="WP_317638674.1">
    <property type="nucleotide sequence ID" value="NZ_JAPMIV010000002.1"/>
</dbReference>